<dbReference type="EMBL" id="CP064760">
    <property type="protein sequence ID" value="QPE05030.1"/>
    <property type="molecule type" value="Genomic_DNA"/>
</dbReference>
<name>A0A7S8MXK3_9MICO</name>
<dbReference type="RefSeq" id="WP_195693050.1">
    <property type="nucleotide sequence ID" value="NZ_CP064760.1"/>
</dbReference>
<evidence type="ECO:0000256" key="3">
    <source>
        <dbReference type="ARBA" id="ARBA00023082"/>
    </source>
</evidence>
<evidence type="ECO:0000256" key="1">
    <source>
        <dbReference type="ARBA" id="ARBA00010641"/>
    </source>
</evidence>
<dbReference type="AlphaFoldDB" id="A0A7S8MXK3"/>
<dbReference type="InterPro" id="IPR036388">
    <property type="entry name" value="WH-like_DNA-bd_sf"/>
</dbReference>
<proteinExistence type="inferred from homology"/>
<dbReference type="PANTHER" id="PTHR43133">
    <property type="entry name" value="RNA POLYMERASE ECF-TYPE SIGMA FACTO"/>
    <property type="match status" value="1"/>
</dbReference>
<dbReference type="GO" id="GO:0006352">
    <property type="term" value="P:DNA-templated transcription initiation"/>
    <property type="evidence" value="ECO:0007669"/>
    <property type="project" value="InterPro"/>
</dbReference>
<feature type="domain" description="Putative zinc-finger" evidence="6">
    <location>
        <begin position="190"/>
        <end position="224"/>
    </location>
</feature>
<dbReference type="InterPro" id="IPR014284">
    <property type="entry name" value="RNA_pol_sigma-70_dom"/>
</dbReference>
<dbReference type="SUPFAM" id="SSF88659">
    <property type="entry name" value="Sigma3 and sigma4 domains of RNA polymerase sigma factors"/>
    <property type="match status" value="1"/>
</dbReference>
<dbReference type="Gene3D" id="1.10.10.10">
    <property type="entry name" value="Winged helix-like DNA-binding domain superfamily/Winged helix DNA-binding domain"/>
    <property type="match status" value="1"/>
</dbReference>
<dbReference type="KEGG" id="msf:IT882_02610"/>
<sequence>MPRTGLSALSDDELVTLSRRDTSAAYAELWLRHSSAALAVARAFTTLDADDVVSEAFTRVFARIRSGGGPTMGFRAYLLTAVKNVAREWGARAGDLSTADVAELPADTDTARAAEAALESGATVSAFRSLPTRWQEALWYSDVEGLKPRQFAPLLGLAANAASALVVRARRGFRDAWVSAQLRTADNDECRGVLSMLGTHTRGGLSARDTRTAQAHLATCERCAVAWEEAQHVSSRLALALLPVVVGARL</sequence>
<dbReference type="Proteomes" id="UP000594480">
    <property type="component" value="Chromosome"/>
</dbReference>
<dbReference type="InterPro" id="IPR039425">
    <property type="entry name" value="RNA_pol_sigma-70-like"/>
</dbReference>
<evidence type="ECO:0000259" key="6">
    <source>
        <dbReference type="Pfam" id="PF13490"/>
    </source>
</evidence>
<dbReference type="Pfam" id="PF13490">
    <property type="entry name" value="zf-HC2"/>
    <property type="match status" value="1"/>
</dbReference>
<keyword evidence="5" id="KW-0804">Transcription</keyword>
<dbReference type="InterPro" id="IPR013325">
    <property type="entry name" value="RNA_pol_sigma_r2"/>
</dbReference>
<evidence type="ECO:0000256" key="4">
    <source>
        <dbReference type="ARBA" id="ARBA00023125"/>
    </source>
</evidence>
<evidence type="ECO:0000256" key="2">
    <source>
        <dbReference type="ARBA" id="ARBA00023015"/>
    </source>
</evidence>
<evidence type="ECO:0000256" key="5">
    <source>
        <dbReference type="ARBA" id="ARBA00023163"/>
    </source>
</evidence>
<dbReference type="Gene3D" id="1.10.10.1320">
    <property type="entry name" value="Anti-sigma factor, zinc-finger domain"/>
    <property type="match status" value="1"/>
</dbReference>
<evidence type="ECO:0000313" key="8">
    <source>
        <dbReference type="Proteomes" id="UP000594480"/>
    </source>
</evidence>
<dbReference type="InterPro" id="IPR041916">
    <property type="entry name" value="Anti_sigma_zinc_sf"/>
</dbReference>
<dbReference type="PANTHER" id="PTHR43133:SF8">
    <property type="entry name" value="RNA POLYMERASE SIGMA FACTOR HI_1459-RELATED"/>
    <property type="match status" value="1"/>
</dbReference>
<gene>
    <name evidence="7" type="ORF">IT882_02610</name>
</gene>
<evidence type="ECO:0000313" key="7">
    <source>
        <dbReference type="EMBL" id="QPE05030.1"/>
    </source>
</evidence>
<dbReference type="InterPro" id="IPR027383">
    <property type="entry name" value="Znf_put"/>
</dbReference>
<dbReference type="GO" id="GO:0016987">
    <property type="term" value="F:sigma factor activity"/>
    <property type="evidence" value="ECO:0007669"/>
    <property type="project" value="UniProtKB-KW"/>
</dbReference>
<dbReference type="NCBIfam" id="TIGR02937">
    <property type="entry name" value="sigma70-ECF"/>
    <property type="match status" value="1"/>
</dbReference>
<dbReference type="GO" id="GO:0003677">
    <property type="term" value="F:DNA binding"/>
    <property type="evidence" value="ECO:0007669"/>
    <property type="project" value="UniProtKB-KW"/>
</dbReference>
<keyword evidence="8" id="KW-1185">Reference proteome</keyword>
<keyword evidence="4" id="KW-0238">DNA-binding</keyword>
<dbReference type="Gene3D" id="1.10.1740.10">
    <property type="match status" value="1"/>
</dbReference>
<organism evidence="7 8">
    <name type="scientific">Microbacterium schleiferi</name>
    <dbReference type="NCBI Taxonomy" id="69362"/>
    <lineage>
        <taxon>Bacteria</taxon>
        <taxon>Bacillati</taxon>
        <taxon>Actinomycetota</taxon>
        <taxon>Actinomycetes</taxon>
        <taxon>Micrococcales</taxon>
        <taxon>Microbacteriaceae</taxon>
        <taxon>Microbacterium</taxon>
    </lineage>
</organism>
<dbReference type="SUPFAM" id="SSF88946">
    <property type="entry name" value="Sigma2 domain of RNA polymerase sigma factors"/>
    <property type="match status" value="1"/>
</dbReference>
<keyword evidence="3" id="KW-0731">Sigma factor</keyword>
<comment type="similarity">
    <text evidence="1">Belongs to the sigma-70 factor family. ECF subfamily.</text>
</comment>
<accession>A0A7S8MXK3</accession>
<reference evidence="7 8" key="1">
    <citation type="submission" date="2020-11" db="EMBL/GenBank/DDBJ databases">
        <title>Amino acid is mineralized and recycled by bacteria in oceanic microbiome.</title>
        <authorList>
            <person name="Zheng L.Y."/>
        </authorList>
    </citation>
    <scope>NUCLEOTIDE SEQUENCE [LARGE SCALE GENOMIC DNA]</scope>
    <source>
        <strain evidence="7 8">A32-1</strain>
    </source>
</reference>
<protein>
    <submittedName>
        <fullName evidence="7">Sigma-70 family RNA polymerase sigma factor</fullName>
    </submittedName>
</protein>
<keyword evidence="2" id="KW-0805">Transcription regulation</keyword>
<dbReference type="InterPro" id="IPR013324">
    <property type="entry name" value="RNA_pol_sigma_r3/r4-like"/>
</dbReference>